<dbReference type="PANTHER" id="PTHR11941">
    <property type="entry name" value="ENOYL-COA HYDRATASE-RELATED"/>
    <property type="match status" value="1"/>
</dbReference>
<dbReference type="InterPro" id="IPR029045">
    <property type="entry name" value="ClpP/crotonase-like_dom_sf"/>
</dbReference>
<dbReference type="Pfam" id="PF00378">
    <property type="entry name" value="ECH_1"/>
    <property type="match status" value="1"/>
</dbReference>
<protein>
    <submittedName>
        <fullName evidence="4">3-hydroxybutyryl-CoA dehydratase</fullName>
        <ecNumber evidence="4">4.2.1.55</ecNumber>
    </submittedName>
</protein>
<evidence type="ECO:0000313" key="4">
    <source>
        <dbReference type="EMBL" id="SPC34654.1"/>
    </source>
</evidence>
<dbReference type="EC" id="4.2.1.55" evidence="4"/>
<dbReference type="InterPro" id="IPR001753">
    <property type="entry name" value="Enoyl-CoA_hydra/iso"/>
</dbReference>
<gene>
    <name evidence="4" type="ORF">NCAV_1488</name>
</gene>
<dbReference type="FunFam" id="3.90.226.10:FF:000009">
    <property type="entry name" value="Carnitinyl-CoA dehydratase"/>
    <property type="match status" value="1"/>
</dbReference>
<evidence type="ECO:0000256" key="2">
    <source>
        <dbReference type="ARBA" id="ARBA00023239"/>
    </source>
</evidence>
<dbReference type="Gene3D" id="3.90.226.10">
    <property type="entry name" value="2-enoyl-CoA Hydratase, Chain A, domain 1"/>
    <property type="match status" value="1"/>
</dbReference>
<dbReference type="PROSITE" id="PS00166">
    <property type="entry name" value="ENOYL_COA_HYDRATASE"/>
    <property type="match status" value="1"/>
</dbReference>
<comment type="similarity">
    <text evidence="1 3">Belongs to the enoyl-CoA hydratase/isomerase family.</text>
</comment>
<dbReference type="RefSeq" id="WP_103286732.1">
    <property type="nucleotide sequence ID" value="NZ_LT981265.1"/>
</dbReference>
<sequence>MASSQPTNQQQQQQYILVEKRDDGIAIVRINRQEKLNAMNLDVIAQLSSAMDNLASDEQVKAVIVTGTGEKAFSAGADIEYMSKISPLEAEEYARRGHAAMSKIENLNKPVIAAVNGYALGGGCELALACDIRIASKNAVLAQPEVGLGICPGWGGTQRLARIVGVARAKELIFTGRRVNAEEALSIGLVNKVVELPQLLDESIAMAKEIAKNSTLAVRVSKMLINRGVESDINTGLALELWGWSLCFTHPDRVERMNRFLQKR</sequence>
<dbReference type="PANTHER" id="PTHR11941:SF54">
    <property type="entry name" value="ENOYL-COA HYDRATASE, MITOCHONDRIAL"/>
    <property type="match status" value="1"/>
</dbReference>
<organism evidence="4 5">
    <name type="scientific">Candidatus Nitrosocaldus cavascurensis</name>
    <dbReference type="NCBI Taxonomy" id="2058097"/>
    <lineage>
        <taxon>Archaea</taxon>
        <taxon>Nitrososphaerota</taxon>
        <taxon>Nitrososphaeria</taxon>
        <taxon>Candidatus Nitrosocaldales</taxon>
        <taxon>Candidatus Nitrosocaldaceae</taxon>
        <taxon>Candidatus Nitrosocaldus</taxon>
    </lineage>
</organism>
<dbReference type="Gene3D" id="1.10.12.10">
    <property type="entry name" value="Lyase 2-enoyl-coa Hydratase, Chain A, domain 2"/>
    <property type="match status" value="1"/>
</dbReference>
<dbReference type="SUPFAM" id="SSF52096">
    <property type="entry name" value="ClpP/crotonase"/>
    <property type="match status" value="1"/>
</dbReference>
<accession>A0A2K5ASR6</accession>
<dbReference type="InterPro" id="IPR014748">
    <property type="entry name" value="Enoyl-CoA_hydra_C"/>
</dbReference>
<dbReference type="GO" id="GO:0006635">
    <property type="term" value="P:fatty acid beta-oxidation"/>
    <property type="evidence" value="ECO:0007669"/>
    <property type="project" value="TreeGrafter"/>
</dbReference>
<reference evidence="5" key="1">
    <citation type="submission" date="2018-01" db="EMBL/GenBank/DDBJ databases">
        <authorList>
            <person name="Kerou L M."/>
        </authorList>
    </citation>
    <scope>NUCLEOTIDE SEQUENCE [LARGE SCALE GENOMIC DNA]</scope>
    <source>
        <strain evidence="5">SCU2</strain>
    </source>
</reference>
<dbReference type="AlphaFoldDB" id="A0A2K5ASR6"/>
<dbReference type="GO" id="GO:0016829">
    <property type="term" value="F:lyase activity"/>
    <property type="evidence" value="ECO:0007669"/>
    <property type="project" value="UniProtKB-KW"/>
</dbReference>
<keyword evidence="5" id="KW-1185">Reference proteome</keyword>
<dbReference type="EMBL" id="LT981265">
    <property type="protein sequence ID" value="SPC34654.1"/>
    <property type="molecule type" value="Genomic_DNA"/>
</dbReference>
<evidence type="ECO:0000256" key="3">
    <source>
        <dbReference type="RuleBase" id="RU003707"/>
    </source>
</evidence>
<proteinExistence type="inferred from homology"/>
<evidence type="ECO:0000313" key="5">
    <source>
        <dbReference type="Proteomes" id="UP000236248"/>
    </source>
</evidence>
<dbReference type="GeneID" id="41595477"/>
<dbReference type="InterPro" id="IPR018376">
    <property type="entry name" value="Enoyl-CoA_hyd/isom_CS"/>
</dbReference>
<dbReference type="CDD" id="cd06558">
    <property type="entry name" value="crotonase-like"/>
    <property type="match status" value="1"/>
</dbReference>
<keyword evidence="2 4" id="KW-0456">Lyase</keyword>
<dbReference type="Proteomes" id="UP000236248">
    <property type="component" value="Chromosome NCAV"/>
</dbReference>
<evidence type="ECO:0000256" key="1">
    <source>
        <dbReference type="ARBA" id="ARBA00005254"/>
    </source>
</evidence>
<name>A0A2K5ASR6_9ARCH</name>
<dbReference type="KEGG" id="ncv:NCAV_1488"/>